<dbReference type="RefSeq" id="WP_086785592.1">
    <property type="nucleotide sequence ID" value="NZ_JAGIOO010000001.1"/>
</dbReference>
<dbReference type="Proteomes" id="UP001519363">
    <property type="component" value="Unassembled WGS sequence"/>
</dbReference>
<name>A0ABS5AFJ0_9PSEU</name>
<dbReference type="EMBL" id="JAGIOO010000001">
    <property type="protein sequence ID" value="MBP2475353.1"/>
    <property type="molecule type" value="Genomic_DNA"/>
</dbReference>
<organism evidence="1 2">
    <name type="scientific">Crossiella equi</name>
    <dbReference type="NCBI Taxonomy" id="130796"/>
    <lineage>
        <taxon>Bacteria</taxon>
        <taxon>Bacillati</taxon>
        <taxon>Actinomycetota</taxon>
        <taxon>Actinomycetes</taxon>
        <taxon>Pseudonocardiales</taxon>
        <taxon>Pseudonocardiaceae</taxon>
        <taxon>Crossiella</taxon>
    </lineage>
</organism>
<protein>
    <submittedName>
        <fullName evidence="1">Uncharacterized protein</fullName>
    </submittedName>
</protein>
<gene>
    <name evidence="1" type="ORF">JOF53_004225</name>
</gene>
<reference evidence="1 2" key="1">
    <citation type="submission" date="2021-03" db="EMBL/GenBank/DDBJ databases">
        <title>Sequencing the genomes of 1000 actinobacteria strains.</title>
        <authorList>
            <person name="Klenk H.-P."/>
        </authorList>
    </citation>
    <scope>NUCLEOTIDE SEQUENCE [LARGE SCALE GENOMIC DNA]</scope>
    <source>
        <strain evidence="1 2">DSM 44580</strain>
    </source>
</reference>
<evidence type="ECO:0000313" key="1">
    <source>
        <dbReference type="EMBL" id="MBP2475353.1"/>
    </source>
</evidence>
<comment type="caution">
    <text evidence="1">The sequence shown here is derived from an EMBL/GenBank/DDBJ whole genome shotgun (WGS) entry which is preliminary data.</text>
</comment>
<keyword evidence="2" id="KW-1185">Reference proteome</keyword>
<evidence type="ECO:0000313" key="2">
    <source>
        <dbReference type="Proteomes" id="UP001519363"/>
    </source>
</evidence>
<proteinExistence type="predicted"/>
<sequence>MTITAETAQLRELFAEVELIEEVAVTLPVHDRRREQLMSVVEKRLADALPVRPSVASELLELTEKTVRAWANEGVLTIDVVDPTVRLDVRRLREVTVLVNHLRQAGKTRGLLDEVHRRLTDQALLDRLDLAESLEQMDRGEGRVVRTT</sequence>
<accession>A0ABS5AFJ0</accession>